<dbReference type="PIRSF" id="PIRSF002158">
    <property type="entry name" value="Ribosomal_L2"/>
    <property type="match status" value="1"/>
</dbReference>
<evidence type="ECO:0000256" key="4">
    <source>
        <dbReference type="ARBA" id="ARBA00035242"/>
    </source>
</evidence>
<dbReference type="SMART" id="SM01383">
    <property type="entry name" value="Ribosomal_L2"/>
    <property type="match status" value="1"/>
</dbReference>
<dbReference type="Gene3D" id="2.30.30.30">
    <property type="match status" value="1"/>
</dbReference>
<dbReference type="EMBL" id="DSTU01000003">
    <property type="protein sequence ID" value="HFJ53383.1"/>
    <property type="molecule type" value="Genomic_DNA"/>
</dbReference>
<dbReference type="GO" id="GO:0015934">
    <property type="term" value="C:large ribosomal subunit"/>
    <property type="evidence" value="ECO:0007669"/>
    <property type="project" value="InterPro"/>
</dbReference>
<keyword evidence="2 5" id="KW-0689">Ribosomal protein</keyword>
<proteinExistence type="inferred from homology"/>
<comment type="function">
    <text evidence="5">One of the primary rRNA binding proteins. Required for association of the 30S and 50S subunits to form the 70S ribosome, for tRNA binding and peptide bond formation. It has been suggested to have peptidyltransferase activity; this is somewhat controversial. Makes several contacts with the 16S rRNA in the 70S ribosome.</text>
</comment>
<evidence type="ECO:0000256" key="3">
    <source>
        <dbReference type="ARBA" id="ARBA00023274"/>
    </source>
</evidence>
<dbReference type="InterPro" id="IPR022666">
    <property type="entry name" value="Ribosomal_uL2_RNA-bd_dom"/>
</dbReference>
<reference evidence="9" key="1">
    <citation type="journal article" date="2020" name="mSystems">
        <title>Genome- and Community-Level Interaction Insights into Carbon Utilization and Element Cycling Functions of Hydrothermarchaeota in Hydrothermal Sediment.</title>
        <authorList>
            <person name="Zhou Z."/>
            <person name="Liu Y."/>
            <person name="Xu W."/>
            <person name="Pan J."/>
            <person name="Luo Z.H."/>
            <person name="Li M."/>
        </authorList>
    </citation>
    <scope>NUCLEOTIDE SEQUENCE [LARGE SCALE GENOMIC DNA]</scope>
    <source>
        <strain evidence="9">SpSt-265</strain>
        <strain evidence="10">SpSt-465</strain>
    </source>
</reference>
<dbReference type="InterPro" id="IPR014722">
    <property type="entry name" value="Rib_uL2_dom2"/>
</dbReference>
<dbReference type="InterPro" id="IPR008991">
    <property type="entry name" value="Translation_prot_SH3-like_sf"/>
</dbReference>
<accession>A0A7C1SWV7</accession>
<dbReference type="EMBL" id="DSLG01000003">
    <property type="protein sequence ID" value="HEA86928.1"/>
    <property type="molecule type" value="Genomic_DNA"/>
</dbReference>
<evidence type="ECO:0000256" key="2">
    <source>
        <dbReference type="ARBA" id="ARBA00022980"/>
    </source>
</evidence>
<dbReference type="GO" id="GO:0019843">
    <property type="term" value="F:rRNA binding"/>
    <property type="evidence" value="ECO:0007669"/>
    <property type="project" value="UniProtKB-UniRule"/>
</dbReference>
<dbReference type="GO" id="GO:0016740">
    <property type="term" value="F:transferase activity"/>
    <property type="evidence" value="ECO:0007669"/>
    <property type="project" value="InterPro"/>
</dbReference>
<evidence type="ECO:0000313" key="10">
    <source>
        <dbReference type="EMBL" id="HFJ53383.1"/>
    </source>
</evidence>
<comment type="caution">
    <text evidence="9">The sequence shown here is derived from an EMBL/GenBank/DDBJ whole genome shotgun (WGS) entry which is preliminary data.</text>
</comment>
<keyword evidence="3 5" id="KW-0687">Ribonucleoprotein</keyword>
<protein>
    <recommendedName>
        <fullName evidence="4 5">Large ribosomal subunit protein uL2</fullName>
    </recommendedName>
</protein>
<dbReference type="SUPFAM" id="SSF50104">
    <property type="entry name" value="Translation proteins SH3-like domain"/>
    <property type="match status" value="1"/>
</dbReference>
<feature type="compositionally biased region" description="Basic residues" evidence="6">
    <location>
        <begin position="256"/>
        <end position="274"/>
    </location>
</feature>
<dbReference type="Pfam" id="PF03947">
    <property type="entry name" value="Ribosomal_L2_C"/>
    <property type="match status" value="1"/>
</dbReference>
<dbReference type="InterPro" id="IPR012340">
    <property type="entry name" value="NA-bd_OB-fold"/>
</dbReference>
<evidence type="ECO:0000256" key="5">
    <source>
        <dbReference type="HAMAP-Rule" id="MF_01320"/>
    </source>
</evidence>
<dbReference type="InterPro" id="IPR002171">
    <property type="entry name" value="Ribosomal_uL2"/>
</dbReference>
<gene>
    <name evidence="5" type="primary">rplB</name>
    <name evidence="9" type="ORF">ENP94_02840</name>
    <name evidence="10" type="ORF">ENS16_01665</name>
</gene>
<dbReference type="Pfam" id="PF00181">
    <property type="entry name" value="Ribosomal_L2_N"/>
    <property type="match status" value="1"/>
</dbReference>
<name>A0A7C1SWV7_UNCW3</name>
<dbReference type="InterPro" id="IPR014726">
    <property type="entry name" value="Ribosomal_uL2_dom3"/>
</dbReference>
<dbReference type="GO" id="GO:0003735">
    <property type="term" value="F:structural constituent of ribosome"/>
    <property type="evidence" value="ECO:0007669"/>
    <property type="project" value="InterPro"/>
</dbReference>
<evidence type="ECO:0000256" key="1">
    <source>
        <dbReference type="ARBA" id="ARBA00005636"/>
    </source>
</evidence>
<evidence type="ECO:0000259" key="8">
    <source>
        <dbReference type="SMART" id="SM01383"/>
    </source>
</evidence>
<dbReference type="FunFam" id="2.30.30.30:FF:000001">
    <property type="entry name" value="50S ribosomal protein L2"/>
    <property type="match status" value="1"/>
</dbReference>
<keyword evidence="5" id="KW-0694">RNA-binding</keyword>
<feature type="domain" description="Large ribosomal subunit protein uL2 C-terminal" evidence="7">
    <location>
        <begin position="124"/>
        <end position="252"/>
    </location>
</feature>
<dbReference type="NCBIfam" id="TIGR01171">
    <property type="entry name" value="rplB_bact"/>
    <property type="match status" value="1"/>
</dbReference>
<evidence type="ECO:0000256" key="6">
    <source>
        <dbReference type="SAM" id="MobiDB-lite"/>
    </source>
</evidence>
<feature type="domain" description="Large ribosomal subunit protein uL2 RNA-binding" evidence="8">
    <location>
        <begin position="42"/>
        <end position="118"/>
    </location>
</feature>
<keyword evidence="5" id="KW-0699">rRNA-binding</keyword>
<dbReference type="GO" id="GO:0002181">
    <property type="term" value="P:cytoplasmic translation"/>
    <property type="evidence" value="ECO:0007669"/>
    <property type="project" value="TreeGrafter"/>
</dbReference>
<dbReference type="FunFam" id="2.40.50.140:FF:000003">
    <property type="entry name" value="50S ribosomal protein L2"/>
    <property type="match status" value="1"/>
</dbReference>
<sequence>MGIKAYRPITPGRRHYTVSDFSDITREEPFKPLCVPLKKKGGRNNLGRITAKYRGGGEKRFYRIVDFMRDKTGIPAKVVSVEYDPNRSARIALVCYADGEYRYILCPEGLKVGDEIASGSNLPIRVGNAMPLSDIPVGVEIHNLQLYPQSKSFLVRSAGTAAQILAKEEGWAVVKLPSGEIRKFDLRCWATIGRVSNAEHKDISIGKAGRSRHMGIRPRTRAVAMNPVDHPMGGGEGKSSGGRHPCSEKGIIAKGYKTRNPKKKSSKLIIRRRK</sequence>
<evidence type="ECO:0000259" key="7">
    <source>
        <dbReference type="SMART" id="SM01382"/>
    </source>
</evidence>
<comment type="similarity">
    <text evidence="1 5">Belongs to the universal ribosomal protein uL2 family.</text>
</comment>
<dbReference type="AlphaFoldDB" id="A0A7C1SWV7"/>
<organism evidence="9">
    <name type="scientific">candidate division WOR-3 bacterium</name>
    <dbReference type="NCBI Taxonomy" id="2052148"/>
    <lineage>
        <taxon>Bacteria</taxon>
        <taxon>Bacteria division WOR-3</taxon>
    </lineage>
</organism>
<dbReference type="InterPro" id="IPR005880">
    <property type="entry name" value="Ribosomal_uL2_bac/org-type"/>
</dbReference>
<dbReference type="SUPFAM" id="SSF50249">
    <property type="entry name" value="Nucleic acid-binding proteins"/>
    <property type="match status" value="1"/>
</dbReference>
<dbReference type="FunFam" id="4.10.950.10:FF:000001">
    <property type="entry name" value="50S ribosomal protein L2"/>
    <property type="match status" value="1"/>
</dbReference>
<dbReference type="PANTHER" id="PTHR13691">
    <property type="entry name" value="RIBOSOMAL PROTEIN L2"/>
    <property type="match status" value="1"/>
</dbReference>
<dbReference type="SMART" id="SM01382">
    <property type="entry name" value="Ribosomal_L2_C"/>
    <property type="match status" value="1"/>
</dbReference>
<dbReference type="Gene3D" id="4.10.950.10">
    <property type="entry name" value="Ribosomal protein L2, domain 3"/>
    <property type="match status" value="1"/>
</dbReference>
<feature type="region of interest" description="Disordered" evidence="6">
    <location>
        <begin position="225"/>
        <end position="274"/>
    </location>
</feature>
<dbReference type="Gene3D" id="2.40.50.140">
    <property type="entry name" value="Nucleic acid-binding proteins"/>
    <property type="match status" value="1"/>
</dbReference>
<evidence type="ECO:0000313" key="9">
    <source>
        <dbReference type="EMBL" id="HEA86928.1"/>
    </source>
</evidence>
<comment type="subunit">
    <text evidence="5">Part of the 50S ribosomal subunit. Forms a bridge to the 30S subunit in the 70S ribosome.</text>
</comment>
<dbReference type="InterPro" id="IPR022669">
    <property type="entry name" value="Ribosomal_uL2_C"/>
</dbReference>
<dbReference type="HAMAP" id="MF_01320_B">
    <property type="entry name" value="Ribosomal_uL2_B"/>
    <property type="match status" value="1"/>
</dbReference>
<dbReference type="PANTHER" id="PTHR13691:SF5">
    <property type="entry name" value="LARGE RIBOSOMAL SUBUNIT PROTEIN UL2M"/>
    <property type="match status" value="1"/>
</dbReference>